<name>A0ABY5E441_9BACT</name>
<dbReference type="Pfam" id="PF14903">
    <property type="entry name" value="WG_beta_rep"/>
    <property type="match status" value="3"/>
</dbReference>
<dbReference type="PROSITE" id="PS51257">
    <property type="entry name" value="PROKAR_LIPOPROTEIN"/>
    <property type="match status" value="1"/>
</dbReference>
<keyword evidence="2" id="KW-1185">Reference proteome</keyword>
<gene>
    <name evidence="1" type="ORF">NJU99_02225</name>
</gene>
<reference evidence="1" key="1">
    <citation type="submission" date="2022-07" db="EMBL/GenBank/DDBJ databases">
        <title>Arcobacter roscoffensis sp. nov., a marine bacterium isolated from coastal seawater collected from Roscoff, France.</title>
        <authorList>
            <person name="Pascual J."/>
            <person name="Lepeaux C."/>
            <person name="Methner A."/>
            <person name="Overmann J."/>
        </authorList>
    </citation>
    <scope>NUCLEOTIDE SEQUENCE</scope>
    <source>
        <strain evidence="1">ARW1-2F2</strain>
    </source>
</reference>
<organism evidence="1 2">
    <name type="scientific">Arcobacter roscoffensis</name>
    <dbReference type="NCBI Taxonomy" id="2961520"/>
    <lineage>
        <taxon>Bacteria</taxon>
        <taxon>Pseudomonadati</taxon>
        <taxon>Campylobacterota</taxon>
        <taxon>Epsilonproteobacteria</taxon>
        <taxon>Campylobacterales</taxon>
        <taxon>Arcobacteraceae</taxon>
        <taxon>Arcobacter</taxon>
    </lineage>
</organism>
<dbReference type="InterPro" id="IPR032774">
    <property type="entry name" value="WG_beta_rep"/>
</dbReference>
<dbReference type="PANTHER" id="PTHR37841">
    <property type="entry name" value="GLR2918 PROTEIN"/>
    <property type="match status" value="1"/>
</dbReference>
<protein>
    <submittedName>
        <fullName evidence="1">WG repeat-containing protein</fullName>
    </submittedName>
</protein>
<dbReference type="RefSeq" id="WP_254577108.1">
    <property type="nucleotide sequence ID" value="NZ_CP100595.1"/>
</dbReference>
<sequence length="253" mass="29481">MKKTFYIIPLVLLIFTACSNKEYTTAVTVKDKDGLINNKGELLVKPVYEKVYFLDNMTSNRYEHPNYVNFHWLHLNEKKFAVVKNIDGKYGIVDRQGNLKLKVVYDSIGNFFNAYAKIEFNGKYGLIDEEFNIVLKPIYDGVRDVIDSSIIVKNYEKNEKVQYGCINSKDMSLVLPLDYDMIFLSSEDRMRVQKDNKWGFIDTKCKLITKIKYDKVGDFSNSVAKVQKDKLWTYINKDGKELNSIIFENADNF</sequence>
<dbReference type="PANTHER" id="PTHR37841:SF1">
    <property type="entry name" value="DUF3298 DOMAIN-CONTAINING PROTEIN"/>
    <property type="match status" value="1"/>
</dbReference>
<evidence type="ECO:0000313" key="2">
    <source>
        <dbReference type="Proteomes" id="UP001060012"/>
    </source>
</evidence>
<accession>A0ABY5E441</accession>
<proteinExistence type="predicted"/>
<dbReference type="Proteomes" id="UP001060012">
    <property type="component" value="Chromosome"/>
</dbReference>
<dbReference type="EMBL" id="CP100595">
    <property type="protein sequence ID" value="UTJ06929.1"/>
    <property type="molecule type" value="Genomic_DNA"/>
</dbReference>
<evidence type="ECO:0000313" key="1">
    <source>
        <dbReference type="EMBL" id="UTJ06929.1"/>
    </source>
</evidence>